<evidence type="ECO:0000313" key="2">
    <source>
        <dbReference type="Proteomes" id="UP001396334"/>
    </source>
</evidence>
<gene>
    <name evidence="1" type="ORF">V6N11_031414</name>
</gene>
<name>A0ABR2SY51_9ROSI</name>
<dbReference type="Proteomes" id="UP001396334">
    <property type="component" value="Unassembled WGS sequence"/>
</dbReference>
<reference evidence="1 2" key="1">
    <citation type="journal article" date="2024" name="G3 (Bethesda)">
        <title>Genome assembly of Hibiscus sabdariffa L. provides insights into metabolisms of medicinal natural products.</title>
        <authorList>
            <person name="Kim T."/>
        </authorList>
    </citation>
    <scope>NUCLEOTIDE SEQUENCE [LARGE SCALE GENOMIC DNA]</scope>
    <source>
        <strain evidence="1">TK-2024</strain>
        <tissue evidence="1">Old leaves</tissue>
    </source>
</reference>
<proteinExistence type="predicted"/>
<keyword evidence="2" id="KW-1185">Reference proteome</keyword>
<dbReference type="EMBL" id="JBBPBN010000010">
    <property type="protein sequence ID" value="KAK9029975.1"/>
    <property type="molecule type" value="Genomic_DNA"/>
</dbReference>
<sequence length="77" mass="8874">MHLPCGKVFCNEHLWEKASKALLDLLQTFRGISQLVVVECPRHDLLSCLNFIDIYLCMYKNSKHTSGCVVYTDEKVK</sequence>
<accession>A0ABR2SY51</accession>
<comment type="caution">
    <text evidence="1">The sequence shown here is derived from an EMBL/GenBank/DDBJ whole genome shotgun (WGS) entry which is preliminary data.</text>
</comment>
<protein>
    <submittedName>
        <fullName evidence="1">Uncharacterized protein</fullName>
    </submittedName>
</protein>
<organism evidence="1 2">
    <name type="scientific">Hibiscus sabdariffa</name>
    <name type="common">roselle</name>
    <dbReference type="NCBI Taxonomy" id="183260"/>
    <lineage>
        <taxon>Eukaryota</taxon>
        <taxon>Viridiplantae</taxon>
        <taxon>Streptophyta</taxon>
        <taxon>Embryophyta</taxon>
        <taxon>Tracheophyta</taxon>
        <taxon>Spermatophyta</taxon>
        <taxon>Magnoliopsida</taxon>
        <taxon>eudicotyledons</taxon>
        <taxon>Gunneridae</taxon>
        <taxon>Pentapetalae</taxon>
        <taxon>rosids</taxon>
        <taxon>malvids</taxon>
        <taxon>Malvales</taxon>
        <taxon>Malvaceae</taxon>
        <taxon>Malvoideae</taxon>
        <taxon>Hibiscus</taxon>
    </lineage>
</organism>
<evidence type="ECO:0000313" key="1">
    <source>
        <dbReference type="EMBL" id="KAK9029975.1"/>
    </source>
</evidence>